<keyword evidence="12" id="KW-0472">Membrane</keyword>
<evidence type="ECO:0000313" key="19">
    <source>
        <dbReference type="Proteomes" id="UP000464954"/>
    </source>
</evidence>
<dbReference type="SUPFAM" id="SSF53850">
    <property type="entry name" value="Periplasmic binding protein-like II"/>
    <property type="match status" value="1"/>
</dbReference>
<keyword evidence="13" id="KW-0732">Signal</keyword>
<dbReference type="InterPro" id="IPR013656">
    <property type="entry name" value="PAS_4"/>
</dbReference>
<dbReference type="Pfam" id="PF00072">
    <property type="entry name" value="Response_reg"/>
    <property type="match status" value="1"/>
</dbReference>
<evidence type="ECO:0000256" key="4">
    <source>
        <dbReference type="ARBA" id="ARBA00022679"/>
    </source>
</evidence>
<dbReference type="Gene3D" id="3.30.450.20">
    <property type="entry name" value="PAS domain"/>
    <property type="match status" value="3"/>
</dbReference>
<dbReference type="SMART" id="SM00448">
    <property type="entry name" value="REC"/>
    <property type="match status" value="1"/>
</dbReference>
<keyword evidence="8" id="KW-0902">Two-component regulatory system</keyword>
<dbReference type="InterPro" id="IPR001638">
    <property type="entry name" value="Solute-binding_3/MltF_N"/>
</dbReference>
<dbReference type="Pfam" id="PF02518">
    <property type="entry name" value="HATPase_c"/>
    <property type="match status" value="1"/>
</dbReference>
<dbReference type="PROSITE" id="PS50110">
    <property type="entry name" value="RESPONSE_REGULATORY"/>
    <property type="match status" value="1"/>
</dbReference>
<dbReference type="SMART" id="SM00062">
    <property type="entry name" value="PBPb"/>
    <property type="match status" value="1"/>
</dbReference>
<feature type="chain" id="PRO_5026733461" description="Sensory/regulatory protein RpfC" evidence="13">
    <location>
        <begin position="25"/>
        <end position="1064"/>
    </location>
</feature>
<dbReference type="GO" id="GO:0000155">
    <property type="term" value="F:phosphorelay sensor kinase activity"/>
    <property type="evidence" value="ECO:0007669"/>
    <property type="project" value="InterPro"/>
</dbReference>
<dbReference type="CDD" id="cd17546">
    <property type="entry name" value="REC_hyHK_CKI1_RcsC-like"/>
    <property type="match status" value="1"/>
</dbReference>
<dbReference type="Gene3D" id="3.40.50.2300">
    <property type="match status" value="1"/>
</dbReference>
<dbReference type="EMBL" id="CP047593">
    <property type="protein sequence ID" value="QHI68151.1"/>
    <property type="molecule type" value="Genomic_DNA"/>
</dbReference>
<dbReference type="InterPro" id="IPR035965">
    <property type="entry name" value="PAS-like_dom_sf"/>
</dbReference>
<dbReference type="PRINTS" id="PR00344">
    <property type="entry name" value="BCTRLSENSOR"/>
</dbReference>
<dbReference type="InterPro" id="IPR003594">
    <property type="entry name" value="HATPase_dom"/>
</dbReference>
<evidence type="ECO:0000256" key="3">
    <source>
        <dbReference type="ARBA" id="ARBA00022553"/>
    </source>
</evidence>
<evidence type="ECO:0000256" key="11">
    <source>
        <dbReference type="PROSITE-ProRule" id="PRU00169"/>
    </source>
</evidence>
<dbReference type="GO" id="GO:0006355">
    <property type="term" value="P:regulation of DNA-templated transcription"/>
    <property type="evidence" value="ECO:0007669"/>
    <property type="project" value="InterPro"/>
</dbReference>
<dbReference type="AlphaFoldDB" id="A0A6P1M2T9"/>
<dbReference type="PANTHER" id="PTHR45339">
    <property type="entry name" value="HYBRID SIGNAL TRANSDUCTION HISTIDINE KINASE J"/>
    <property type="match status" value="1"/>
</dbReference>
<feature type="signal peptide" evidence="13">
    <location>
        <begin position="1"/>
        <end position="24"/>
    </location>
</feature>
<evidence type="ECO:0000256" key="6">
    <source>
        <dbReference type="ARBA" id="ARBA00022777"/>
    </source>
</evidence>
<keyword evidence="5" id="KW-0547">Nucleotide-binding</keyword>
<dbReference type="Gene3D" id="1.10.287.130">
    <property type="match status" value="1"/>
</dbReference>
<comment type="catalytic activity">
    <reaction evidence="1">
        <text>ATP + protein L-histidine = ADP + protein N-phospho-L-histidine.</text>
        <dbReference type="EC" id="2.7.13.3"/>
    </reaction>
</comment>
<dbReference type="CDD" id="cd00130">
    <property type="entry name" value="PAS"/>
    <property type="match status" value="3"/>
</dbReference>
<evidence type="ECO:0000256" key="13">
    <source>
        <dbReference type="SAM" id="SignalP"/>
    </source>
</evidence>
<keyword evidence="12" id="KW-0812">Transmembrane</keyword>
<dbReference type="PROSITE" id="PS51257">
    <property type="entry name" value="PROKAR_LIPOPROTEIN"/>
    <property type="match status" value="1"/>
</dbReference>
<feature type="domain" description="PAC" evidence="17">
    <location>
        <begin position="502"/>
        <end position="556"/>
    </location>
</feature>
<feature type="modified residue" description="4-aspartylphosphate" evidence="11">
    <location>
        <position position="995"/>
    </location>
</feature>
<dbReference type="SUPFAM" id="SSF52172">
    <property type="entry name" value="CheY-like"/>
    <property type="match status" value="1"/>
</dbReference>
<dbReference type="SUPFAM" id="SSF47384">
    <property type="entry name" value="Homodimeric domain of signal transducing histidine kinase"/>
    <property type="match status" value="1"/>
</dbReference>
<dbReference type="PANTHER" id="PTHR45339:SF3">
    <property type="entry name" value="HISTIDINE KINASE"/>
    <property type="match status" value="1"/>
</dbReference>
<feature type="domain" description="Histidine kinase" evidence="14">
    <location>
        <begin position="702"/>
        <end position="922"/>
    </location>
</feature>
<evidence type="ECO:0000256" key="12">
    <source>
        <dbReference type="SAM" id="Phobius"/>
    </source>
</evidence>
<evidence type="ECO:0000259" key="16">
    <source>
        <dbReference type="PROSITE" id="PS50112"/>
    </source>
</evidence>
<dbReference type="Pfam" id="PF08448">
    <property type="entry name" value="PAS_4"/>
    <property type="match status" value="1"/>
</dbReference>
<dbReference type="InterPro" id="IPR000700">
    <property type="entry name" value="PAS-assoc_C"/>
</dbReference>
<evidence type="ECO:0000259" key="14">
    <source>
        <dbReference type="PROSITE" id="PS50109"/>
    </source>
</evidence>
<dbReference type="EC" id="2.7.13.3" evidence="2"/>
<dbReference type="SMART" id="SM00387">
    <property type="entry name" value="HATPase_c"/>
    <property type="match status" value="1"/>
</dbReference>
<accession>A0A6P1M2T9</accession>
<evidence type="ECO:0000256" key="8">
    <source>
        <dbReference type="ARBA" id="ARBA00023012"/>
    </source>
</evidence>
<dbReference type="CDD" id="cd00082">
    <property type="entry name" value="HisKA"/>
    <property type="match status" value="1"/>
</dbReference>
<organism evidence="18 19">
    <name type="scientific">Tichowtungia aerotolerans</name>
    <dbReference type="NCBI Taxonomy" id="2697043"/>
    <lineage>
        <taxon>Bacteria</taxon>
        <taxon>Pseudomonadati</taxon>
        <taxon>Kiritimatiellota</taxon>
        <taxon>Tichowtungiia</taxon>
        <taxon>Tichowtungiales</taxon>
        <taxon>Tichowtungiaceae</taxon>
        <taxon>Tichowtungia</taxon>
    </lineage>
</organism>
<dbReference type="FunFam" id="1.10.287.130:FF:000002">
    <property type="entry name" value="Two-component osmosensing histidine kinase"/>
    <property type="match status" value="1"/>
</dbReference>
<dbReference type="FunFam" id="3.30.565.10:FF:000010">
    <property type="entry name" value="Sensor histidine kinase RcsC"/>
    <property type="match status" value="1"/>
</dbReference>
<dbReference type="KEGG" id="taer:GT409_01370"/>
<evidence type="ECO:0000256" key="7">
    <source>
        <dbReference type="ARBA" id="ARBA00022840"/>
    </source>
</evidence>
<keyword evidence="12" id="KW-1133">Transmembrane helix</keyword>
<evidence type="ECO:0000259" key="15">
    <source>
        <dbReference type="PROSITE" id="PS50110"/>
    </source>
</evidence>
<dbReference type="Proteomes" id="UP000464954">
    <property type="component" value="Chromosome"/>
</dbReference>
<dbReference type="InterPro" id="IPR013767">
    <property type="entry name" value="PAS_fold"/>
</dbReference>
<feature type="domain" description="PAS" evidence="16">
    <location>
        <begin position="431"/>
        <end position="501"/>
    </location>
</feature>
<keyword evidence="7" id="KW-0067">ATP-binding</keyword>
<dbReference type="InterPro" id="IPR011006">
    <property type="entry name" value="CheY-like_superfamily"/>
</dbReference>
<keyword evidence="3 11" id="KW-0597">Phosphoprotein</keyword>
<dbReference type="SUPFAM" id="SSF55874">
    <property type="entry name" value="ATPase domain of HSP90 chaperone/DNA topoisomerase II/histidine kinase"/>
    <property type="match status" value="1"/>
</dbReference>
<dbReference type="SMART" id="SM00388">
    <property type="entry name" value="HisKA"/>
    <property type="match status" value="1"/>
</dbReference>
<dbReference type="Pfam" id="PF00512">
    <property type="entry name" value="HisKA"/>
    <property type="match status" value="1"/>
</dbReference>
<sequence>MQARFLSIRSVFLAAVLAAGVGCAFELTPQEKSCLEARNYTLRVAFHGNYIPLSYVDEQGDLTGVMPEFFRWMADRVGFELETDVVTGLQAMQGLRDGKYDAVGAAVLGSQRRDQQKMVSLPVLETPTGIFVPENSPVQNLSGLFGKTVACEGESSGRVLDQLNLNLSKKEYTHFGDVLAAVESGECSAMLYNRLTVLSYVHAGKTTDAFRMLDGPLSTNQVCVKVADEALLSLMNRLIAESRQAGVIRWIKRPFVGENFMPDSVLMKYGRWLVGGVAGLLLVVLGFWLWDVRLSRSVHEKTEQLRNSEERLRAIFQNSPDPMFIEDENGMILDANPQACQMQGMAYDELIGKNVLSLVPEDHRESLEKDFPKWFTGELRRYEGATLRSDGSTVSVEVIGAPMRYDGRLAVLLQVRDMSERKRAEIALKESEARYRSLIEVQNSLIVRMDPEGRFTFVNEAFCRFVGRSRGELIGRFFLPYTYHEDLEQPKQALADLVSGARSVVITEHRVRSNNGIAWINWEQTAIFNESGRVVEVQAVGRDVTERRRIHDALQESEKRLRFLFEEIPHIAVQGYNSNHEVIFWNRASEHLYNYSRSEALGKKIEDLLAPDDQREEFVESIDQWVTVGQSKGTGEMIKKRADGEPVAVYSTRLATWNKSGEREMYVVDIDLSELKRANSELVKAKQFAERANRAKSEFLANMSHEIRTPMNGVMGMTSLLLDSGLDDEQKDLAQTVLDSTKELLTIIDELLDISRIEAGEVRLQMEPFCPRETVEKVVALFADRAAGKNVDLSVAIHPDVPAKMMGDAGRIRQVLINLVGNALKFTDDGHIQIRMQVERPEKGWNLLVDVKDTGIGMGPNLQKRVFDKFTQGDSSSTRLHGGAGLGLAITKQLVELMGGRISVSSAIGQGTTFAFNILLSDLAEEEPEPCADVPVEASLQKIDATVLLVDDNLVNQKVAVAMIKKTGCRVSVAANGAEALKVIAAQRFDLIFMDCQMPIMDGFETTRTIRSMVGEIRDIPIIAMTAHALKEDRQKCLDAGMDDYLSKPVHKDQLRAVLQKYCG</sequence>
<feature type="domain" description="PAS" evidence="16">
    <location>
        <begin position="308"/>
        <end position="378"/>
    </location>
</feature>
<dbReference type="InterPro" id="IPR001610">
    <property type="entry name" value="PAC"/>
</dbReference>
<dbReference type="SMART" id="SM00086">
    <property type="entry name" value="PAC"/>
    <property type="match status" value="3"/>
</dbReference>
<feature type="domain" description="PAC" evidence="17">
    <location>
        <begin position="380"/>
        <end position="430"/>
    </location>
</feature>
<dbReference type="PROSITE" id="PS50109">
    <property type="entry name" value="HIS_KIN"/>
    <property type="match status" value="1"/>
</dbReference>
<evidence type="ECO:0000256" key="9">
    <source>
        <dbReference type="ARBA" id="ARBA00064003"/>
    </source>
</evidence>
<feature type="domain" description="PAS" evidence="16">
    <location>
        <begin position="557"/>
        <end position="614"/>
    </location>
</feature>
<dbReference type="NCBIfam" id="TIGR00229">
    <property type="entry name" value="sensory_box"/>
    <property type="match status" value="3"/>
</dbReference>
<dbReference type="InterPro" id="IPR001789">
    <property type="entry name" value="Sig_transdc_resp-reg_receiver"/>
</dbReference>
<proteinExistence type="predicted"/>
<dbReference type="SMART" id="SM00091">
    <property type="entry name" value="PAS"/>
    <property type="match status" value="3"/>
</dbReference>
<dbReference type="InterPro" id="IPR036097">
    <property type="entry name" value="HisK_dim/P_sf"/>
</dbReference>
<protein>
    <recommendedName>
        <fullName evidence="10">Sensory/regulatory protein RpfC</fullName>
        <ecNumber evidence="2">2.7.13.3</ecNumber>
    </recommendedName>
</protein>
<keyword evidence="4" id="KW-0808">Transferase</keyword>
<dbReference type="InterPro" id="IPR004358">
    <property type="entry name" value="Sig_transdc_His_kin-like_C"/>
</dbReference>
<dbReference type="CDD" id="cd16922">
    <property type="entry name" value="HATPase_EvgS-ArcB-TorS-like"/>
    <property type="match status" value="1"/>
</dbReference>
<dbReference type="SUPFAM" id="SSF55785">
    <property type="entry name" value="PYP-like sensor domain (PAS domain)"/>
    <property type="match status" value="3"/>
</dbReference>
<evidence type="ECO:0000256" key="5">
    <source>
        <dbReference type="ARBA" id="ARBA00022741"/>
    </source>
</evidence>
<feature type="domain" description="Response regulatory" evidence="15">
    <location>
        <begin position="946"/>
        <end position="1063"/>
    </location>
</feature>
<dbReference type="Pfam" id="PF00989">
    <property type="entry name" value="PAS"/>
    <property type="match status" value="2"/>
</dbReference>
<dbReference type="InterPro" id="IPR003661">
    <property type="entry name" value="HisK_dim/P_dom"/>
</dbReference>
<keyword evidence="6" id="KW-0418">Kinase</keyword>
<evidence type="ECO:0000256" key="10">
    <source>
        <dbReference type="ARBA" id="ARBA00068150"/>
    </source>
</evidence>
<name>A0A6P1M2T9_9BACT</name>
<evidence type="ECO:0000313" key="18">
    <source>
        <dbReference type="EMBL" id="QHI68151.1"/>
    </source>
</evidence>
<dbReference type="InterPro" id="IPR036890">
    <property type="entry name" value="HATPase_C_sf"/>
</dbReference>
<dbReference type="InterPro" id="IPR000014">
    <property type="entry name" value="PAS"/>
</dbReference>
<evidence type="ECO:0000256" key="1">
    <source>
        <dbReference type="ARBA" id="ARBA00000085"/>
    </source>
</evidence>
<dbReference type="PROSITE" id="PS50112">
    <property type="entry name" value="PAS"/>
    <property type="match status" value="3"/>
</dbReference>
<feature type="transmembrane region" description="Helical" evidence="12">
    <location>
        <begin position="269"/>
        <end position="290"/>
    </location>
</feature>
<dbReference type="GO" id="GO:0005524">
    <property type="term" value="F:ATP binding"/>
    <property type="evidence" value="ECO:0007669"/>
    <property type="project" value="UniProtKB-KW"/>
</dbReference>
<reference evidence="18 19" key="1">
    <citation type="submission" date="2020-01" db="EMBL/GenBank/DDBJ databases">
        <title>Ponticoccus aerotolerans gen. nov., sp. nov., an anaerobic bacterium and proposal of Ponticoccusceae fam. nov., Ponticoccusles ord. nov. and Ponticoccuse classis nov. in the phylum Kiritimatiellaeota.</title>
        <authorList>
            <person name="Zhou L.Y."/>
            <person name="Du Z.J."/>
        </authorList>
    </citation>
    <scope>NUCLEOTIDE SEQUENCE [LARGE SCALE GENOMIC DNA]</scope>
    <source>
        <strain evidence="18 19">S-5007</strain>
    </source>
</reference>
<dbReference type="InterPro" id="IPR005467">
    <property type="entry name" value="His_kinase_dom"/>
</dbReference>
<dbReference type="Gene3D" id="3.40.190.10">
    <property type="entry name" value="Periplasmic binding protein-like II"/>
    <property type="match status" value="2"/>
</dbReference>
<dbReference type="Gene3D" id="3.30.565.10">
    <property type="entry name" value="Histidine kinase-like ATPase, C-terminal domain"/>
    <property type="match status" value="1"/>
</dbReference>
<gene>
    <name evidence="18" type="ORF">GT409_01370</name>
</gene>
<comment type="subunit">
    <text evidence="9">At low DSF concentrations, interacts with RpfF.</text>
</comment>
<dbReference type="RefSeq" id="WP_160626187.1">
    <property type="nucleotide sequence ID" value="NZ_CP047593.1"/>
</dbReference>
<dbReference type="PROSITE" id="PS50113">
    <property type="entry name" value="PAC"/>
    <property type="match status" value="2"/>
</dbReference>
<dbReference type="Pfam" id="PF00497">
    <property type="entry name" value="SBP_bac_3"/>
    <property type="match status" value="1"/>
</dbReference>
<keyword evidence="19" id="KW-1185">Reference proteome</keyword>
<evidence type="ECO:0000259" key="17">
    <source>
        <dbReference type="PROSITE" id="PS50113"/>
    </source>
</evidence>
<evidence type="ECO:0000256" key="2">
    <source>
        <dbReference type="ARBA" id="ARBA00012438"/>
    </source>
</evidence>